<comment type="caution">
    <text evidence="1">The sequence shown here is derived from an EMBL/GenBank/DDBJ whole genome shotgun (WGS) entry which is preliminary data.</text>
</comment>
<evidence type="ECO:0000313" key="2">
    <source>
        <dbReference type="Proteomes" id="UP001372338"/>
    </source>
</evidence>
<accession>A0AAN9EPH4</accession>
<gene>
    <name evidence="1" type="ORF">RIF29_27391</name>
</gene>
<dbReference type="AlphaFoldDB" id="A0AAN9EPH4"/>
<sequence length="202" mass="22376">MHSIATVAFTTLPHRMLSIMHRRSLSLPHRAPTTIFPPNPNPALRTFDTSLHKAESKYSVEQVGVTVRPLKRYMSLVQNVVRHSVHIRRGKCLPVAKDLKMDKLLCGLNSINVKTYPTLTLSILTQPSSEEGVCVCDADGAIYNGPCNFPIPNIPKNSENDLNLISSSPLFPPSSSLTPNSPLPTIFHSHLLYKLQLLSSIF</sequence>
<reference evidence="1 2" key="1">
    <citation type="submission" date="2024-01" db="EMBL/GenBank/DDBJ databases">
        <title>The genomes of 5 underutilized Papilionoideae crops provide insights into root nodulation and disease resistanc.</title>
        <authorList>
            <person name="Yuan L."/>
        </authorList>
    </citation>
    <scope>NUCLEOTIDE SEQUENCE [LARGE SCALE GENOMIC DNA]</scope>
    <source>
        <strain evidence="1">ZHUSHIDOU_FW_LH</strain>
        <tissue evidence="1">Leaf</tissue>
    </source>
</reference>
<protein>
    <submittedName>
        <fullName evidence="1">Uncharacterized protein</fullName>
    </submittedName>
</protein>
<dbReference type="EMBL" id="JAYWIO010000005">
    <property type="protein sequence ID" value="KAK7261087.1"/>
    <property type="molecule type" value="Genomic_DNA"/>
</dbReference>
<name>A0AAN9EPH4_CROPI</name>
<organism evidence="1 2">
    <name type="scientific">Crotalaria pallida</name>
    <name type="common">Smooth rattlebox</name>
    <name type="synonym">Crotalaria striata</name>
    <dbReference type="NCBI Taxonomy" id="3830"/>
    <lineage>
        <taxon>Eukaryota</taxon>
        <taxon>Viridiplantae</taxon>
        <taxon>Streptophyta</taxon>
        <taxon>Embryophyta</taxon>
        <taxon>Tracheophyta</taxon>
        <taxon>Spermatophyta</taxon>
        <taxon>Magnoliopsida</taxon>
        <taxon>eudicotyledons</taxon>
        <taxon>Gunneridae</taxon>
        <taxon>Pentapetalae</taxon>
        <taxon>rosids</taxon>
        <taxon>fabids</taxon>
        <taxon>Fabales</taxon>
        <taxon>Fabaceae</taxon>
        <taxon>Papilionoideae</taxon>
        <taxon>50 kb inversion clade</taxon>
        <taxon>genistoids sensu lato</taxon>
        <taxon>core genistoids</taxon>
        <taxon>Crotalarieae</taxon>
        <taxon>Crotalaria</taxon>
    </lineage>
</organism>
<keyword evidence="2" id="KW-1185">Reference proteome</keyword>
<evidence type="ECO:0000313" key="1">
    <source>
        <dbReference type="EMBL" id="KAK7261087.1"/>
    </source>
</evidence>
<dbReference type="Proteomes" id="UP001372338">
    <property type="component" value="Unassembled WGS sequence"/>
</dbReference>
<proteinExistence type="predicted"/>